<evidence type="ECO:0000313" key="2">
    <source>
        <dbReference type="Proteomes" id="UP000824469"/>
    </source>
</evidence>
<sequence length="170" mass="18583">MVFYMVGKHIKHLEVGASVGLLLAGVEGGGVRVHEGERVRGADLTVGHQGEKGAEAGHLHLISGVAMNMWREERGGALFQNAFILREMNREYRESGQDFQGSHTAIEISANIEEGNVKSVSQDGLSSHQGGFILEENPTEKEKQLNEASLSEKVMLGWSENHDLQPPVLK</sequence>
<name>A0AA38BVR0_TAXCH</name>
<comment type="caution">
    <text evidence="1">The sequence shown here is derived from an EMBL/GenBank/DDBJ whole genome shotgun (WGS) entry which is preliminary data.</text>
</comment>
<evidence type="ECO:0000313" key="1">
    <source>
        <dbReference type="EMBL" id="KAH9289787.1"/>
    </source>
</evidence>
<proteinExistence type="predicted"/>
<dbReference type="Proteomes" id="UP000824469">
    <property type="component" value="Unassembled WGS sequence"/>
</dbReference>
<organism evidence="1 2">
    <name type="scientific">Taxus chinensis</name>
    <name type="common">Chinese yew</name>
    <name type="synonym">Taxus wallichiana var. chinensis</name>
    <dbReference type="NCBI Taxonomy" id="29808"/>
    <lineage>
        <taxon>Eukaryota</taxon>
        <taxon>Viridiplantae</taxon>
        <taxon>Streptophyta</taxon>
        <taxon>Embryophyta</taxon>
        <taxon>Tracheophyta</taxon>
        <taxon>Spermatophyta</taxon>
        <taxon>Pinopsida</taxon>
        <taxon>Pinidae</taxon>
        <taxon>Conifers II</taxon>
        <taxon>Cupressales</taxon>
        <taxon>Taxaceae</taxon>
        <taxon>Taxus</taxon>
    </lineage>
</organism>
<reference evidence="1 2" key="1">
    <citation type="journal article" date="2021" name="Nat. Plants">
        <title>The Taxus genome provides insights into paclitaxel biosynthesis.</title>
        <authorList>
            <person name="Xiong X."/>
            <person name="Gou J."/>
            <person name="Liao Q."/>
            <person name="Li Y."/>
            <person name="Zhou Q."/>
            <person name="Bi G."/>
            <person name="Li C."/>
            <person name="Du R."/>
            <person name="Wang X."/>
            <person name="Sun T."/>
            <person name="Guo L."/>
            <person name="Liang H."/>
            <person name="Lu P."/>
            <person name="Wu Y."/>
            <person name="Zhang Z."/>
            <person name="Ro D.K."/>
            <person name="Shang Y."/>
            <person name="Huang S."/>
            <person name="Yan J."/>
        </authorList>
    </citation>
    <scope>NUCLEOTIDE SEQUENCE [LARGE SCALE GENOMIC DNA]</scope>
    <source>
        <strain evidence="1">Ta-2019</strain>
    </source>
</reference>
<protein>
    <submittedName>
        <fullName evidence="1">Uncharacterized protein</fullName>
    </submittedName>
</protein>
<gene>
    <name evidence="1" type="ORF">KI387_033904</name>
</gene>
<accession>A0AA38BVR0</accession>
<keyword evidence="2" id="KW-1185">Reference proteome</keyword>
<dbReference type="EMBL" id="JAHRHJ020003813">
    <property type="protein sequence ID" value="KAH9289787.1"/>
    <property type="molecule type" value="Genomic_DNA"/>
</dbReference>
<dbReference type="AlphaFoldDB" id="A0AA38BVR0"/>
<feature type="non-terminal residue" evidence="1">
    <location>
        <position position="1"/>
    </location>
</feature>